<dbReference type="OrthoDB" id="4330175at2"/>
<keyword evidence="2" id="KW-0732">Signal</keyword>
<dbReference type="Proteomes" id="UP000192726">
    <property type="component" value="Chromosome"/>
</dbReference>
<dbReference type="KEGG" id="sgv:B1H19_15400"/>
<feature type="signal peptide" evidence="2">
    <location>
        <begin position="1"/>
        <end position="27"/>
    </location>
</feature>
<feature type="compositionally biased region" description="Polar residues" evidence="1">
    <location>
        <begin position="80"/>
        <end position="99"/>
    </location>
</feature>
<dbReference type="RefSeq" id="WP_083105287.1">
    <property type="nucleotide sequence ID" value="NZ_CP020569.1"/>
</dbReference>
<organism evidence="3 4">
    <name type="scientific">Streptomyces gilvosporeus</name>
    <dbReference type="NCBI Taxonomy" id="553510"/>
    <lineage>
        <taxon>Bacteria</taxon>
        <taxon>Bacillati</taxon>
        <taxon>Actinomycetota</taxon>
        <taxon>Actinomycetes</taxon>
        <taxon>Kitasatosporales</taxon>
        <taxon>Streptomycetaceae</taxon>
        <taxon>Streptomyces</taxon>
    </lineage>
</organism>
<proteinExistence type="predicted"/>
<dbReference type="EMBL" id="CP020569">
    <property type="protein sequence ID" value="ARF55386.1"/>
    <property type="molecule type" value="Genomic_DNA"/>
</dbReference>
<evidence type="ECO:0000313" key="3">
    <source>
        <dbReference type="EMBL" id="ARF55386.1"/>
    </source>
</evidence>
<reference evidence="3 4" key="1">
    <citation type="submission" date="2017-04" db="EMBL/GenBank/DDBJ databases">
        <title>Complete Genome Sequence of Streptomyces gilvosporeus F607, a Capable Producer of Natamycin.</title>
        <authorList>
            <person name="Zong G."/>
            <person name="Zhong C."/>
            <person name="Fu J."/>
            <person name="Qin R."/>
            <person name="Cao G."/>
        </authorList>
    </citation>
    <scope>NUCLEOTIDE SEQUENCE [LARGE SCALE GENOMIC DNA]</scope>
    <source>
        <strain evidence="3 4">F607</strain>
    </source>
</reference>
<evidence type="ECO:0008006" key="5">
    <source>
        <dbReference type="Google" id="ProtNLM"/>
    </source>
</evidence>
<name>A0A1V0TR19_9ACTN</name>
<accession>A0A1V0TR19</accession>
<feature type="region of interest" description="Disordered" evidence="1">
    <location>
        <begin position="76"/>
        <end position="99"/>
    </location>
</feature>
<sequence length="99" mass="9607">MRKLRKAAVVAVAIGSIGFLGAGSAHADGGGMGGGMGGGKFNITQGSKCRSHDLNVDVLGEVGILNGVLGNALNGEGDAGSQSTRMGSSMGCNNSALDA</sequence>
<evidence type="ECO:0000256" key="1">
    <source>
        <dbReference type="SAM" id="MobiDB-lite"/>
    </source>
</evidence>
<evidence type="ECO:0000313" key="4">
    <source>
        <dbReference type="Proteomes" id="UP000192726"/>
    </source>
</evidence>
<dbReference type="AlphaFoldDB" id="A0A1V0TR19"/>
<gene>
    <name evidence="3" type="ORF">B1H19_15400</name>
</gene>
<feature type="chain" id="PRO_5013024928" description="Secreted protein" evidence="2">
    <location>
        <begin position="28"/>
        <end position="99"/>
    </location>
</feature>
<evidence type="ECO:0000256" key="2">
    <source>
        <dbReference type="SAM" id="SignalP"/>
    </source>
</evidence>
<keyword evidence="4" id="KW-1185">Reference proteome</keyword>
<protein>
    <recommendedName>
        <fullName evidence="5">Secreted protein</fullName>
    </recommendedName>
</protein>